<evidence type="ECO:0000313" key="2">
    <source>
        <dbReference type="EMBL" id="KAL0258549.1"/>
    </source>
</evidence>
<proteinExistence type="predicted"/>
<dbReference type="Proteomes" id="UP001430584">
    <property type="component" value="Unassembled WGS sequence"/>
</dbReference>
<comment type="caution">
    <text evidence="2">The sequence shown here is derived from an EMBL/GenBank/DDBJ whole genome shotgun (WGS) entry which is preliminary data.</text>
</comment>
<reference evidence="2 3" key="1">
    <citation type="submission" date="2024-02" db="EMBL/GenBank/DDBJ databases">
        <title>De novo assembly and annotation of 12 fungi associated with fruit tree decline syndrome in Ontario, Canada.</title>
        <authorList>
            <person name="Sulman M."/>
            <person name="Ellouze W."/>
            <person name="Ilyukhin E."/>
        </authorList>
    </citation>
    <scope>NUCLEOTIDE SEQUENCE [LARGE SCALE GENOMIC DNA]</scope>
    <source>
        <strain evidence="2 3">FDS-637</strain>
    </source>
</reference>
<dbReference type="RefSeq" id="XP_066631578.1">
    <property type="nucleotide sequence ID" value="XM_066777483.1"/>
</dbReference>
<accession>A0ABR3CGH2</accession>
<evidence type="ECO:0000313" key="3">
    <source>
        <dbReference type="Proteomes" id="UP001430584"/>
    </source>
</evidence>
<organism evidence="2 3">
    <name type="scientific">Diplodia seriata</name>
    <dbReference type="NCBI Taxonomy" id="420778"/>
    <lineage>
        <taxon>Eukaryota</taxon>
        <taxon>Fungi</taxon>
        <taxon>Dikarya</taxon>
        <taxon>Ascomycota</taxon>
        <taxon>Pezizomycotina</taxon>
        <taxon>Dothideomycetes</taxon>
        <taxon>Dothideomycetes incertae sedis</taxon>
        <taxon>Botryosphaeriales</taxon>
        <taxon>Botryosphaeriaceae</taxon>
        <taxon>Diplodia</taxon>
    </lineage>
</organism>
<gene>
    <name evidence="2" type="ORF">SLS55_006046</name>
</gene>
<dbReference type="GeneID" id="92010131"/>
<dbReference type="EMBL" id="JAJVCZ030000006">
    <property type="protein sequence ID" value="KAL0258549.1"/>
    <property type="molecule type" value="Genomic_DNA"/>
</dbReference>
<evidence type="ECO:0000256" key="1">
    <source>
        <dbReference type="SAM" id="MobiDB-lite"/>
    </source>
</evidence>
<feature type="compositionally biased region" description="Low complexity" evidence="1">
    <location>
        <begin position="206"/>
        <end position="228"/>
    </location>
</feature>
<protein>
    <submittedName>
        <fullName evidence="2">Uncharacterized protein</fullName>
    </submittedName>
</protein>
<feature type="region of interest" description="Disordered" evidence="1">
    <location>
        <begin position="205"/>
        <end position="228"/>
    </location>
</feature>
<name>A0ABR3CGH2_9PEZI</name>
<keyword evidence="3" id="KW-1185">Reference proteome</keyword>
<sequence>MPKHHYSNVYCIKPDFITPGLIQVYFANVHINLYSCFIDIFFDLNHIESATTAIFFGFSFIFDKTLYDLTLHILILDKFNLHNSYIYKCHSPSLEYFHPALVQKHSIRYFDLIIYHTVLSWSHNLHIIPPNIYTSHIWRCNHTTHNHLDALDSCHKSSYDFKHIACPSSNHSPGHNLYIRSYDSFFHNTYYGSCRILYHRPHHEANNTTNNNSNSNSNNNSDNNSDNSLHSVYESFHVRSFNKHTIYDGPFNESAFNVSSGAPTTSYNFDAAYRLEFTAVTNSAISYNVSKQFFSK</sequence>